<dbReference type="Pfam" id="PF24681">
    <property type="entry name" value="Kelch_KLHDC2_KLHL20_DRC7"/>
    <property type="match status" value="1"/>
</dbReference>
<feature type="compositionally biased region" description="Polar residues" evidence="1">
    <location>
        <begin position="641"/>
        <end position="657"/>
    </location>
</feature>
<dbReference type="PANTHER" id="PTHR23244">
    <property type="entry name" value="KELCH REPEAT DOMAIN"/>
    <property type="match status" value="1"/>
</dbReference>
<dbReference type="Proteomes" id="UP000279236">
    <property type="component" value="Unassembled WGS sequence"/>
</dbReference>
<feature type="region of interest" description="Disordered" evidence="1">
    <location>
        <begin position="641"/>
        <end position="782"/>
    </location>
</feature>
<dbReference type="GeneID" id="39588418"/>
<evidence type="ECO:0000256" key="2">
    <source>
        <dbReference type="SAM" id="Phobius"/>
    </source>
</evidence>
<dbReference type="InterPro" id="IPR015915">
    <property type="entry name" value="Kelch-typ_b-propeller"/>
</dbReference>
<proteinExistence type="predicted"/>
<keyword evidence="2" id="KW-0472">Membrane</keyword>
<dbReference type="SUPFAM" id="SSF117281">
    <property type="entry name" value="Kelch motif"/>
    <property type="match status" value="1"/>
</dbReference>
<keyword evidence="2" id="KW-1133">Transmembrane helix</keyword>
<gene>
    <name evidence="3" type="ORF">EHS24_003875</name>
</gene>
<keyword evidence="4" id="KW-1185">Reference proteome</keyword>
<keyword evidence="2" id="KW-0812">Transmembrane</keyword>
<dbReference type="Gene3D" id="2.120.10.80">
    <property type="entry name" value="Kelch-type beta propeller"/>
    <property type="match status" value="2"/>
</dbReference>
<comment type="caution">
    <text evidence="3">The sequence shown here is derived from an EMBL/GenBank/DDBJ whole genome shotgun (WGS) entry which is preliminary data.</text>
</comment>
<feature type="region of interest" description="Disordered" evidence="1">
    <location>
        <begin position="522"/>
        <end position="553"/>
    </location>
</feature>
<evidence type="ECO:0000313" key="3">
    <source>
        <dbReference type="EMBL" id="RSH76938.1"/>
    </source>
</evidence>
<feature type="compositionally biased region" description="Polar residues" evidence="1">
    <location>
        <begin position="695"/>
        <end position="709"/>
    </location>
</feature>
<evidence type="ECO:0000313" key="4">
    <source>
        <dbReference type="Proteomes" id="UP000279236"/>
    </source>
</evidence>
<feature type="transmembrane region" description="Helical" evidence="2">
    <location>
        <begin position="376"/>
        <end position="398"/>
    </location>
</feature>
<dbReference type="OrthoDB" id="432528at2759"/>
<dbReference type="PANTHER" id="PTHR23244:SF471">
    <property type="entry name" value="GUANINE NUCLEOTIDE-BINDING PROTEIN SUBUNIT BETA 1-RELATED"/>
    <property type="match status" value="1"/>
</dbReference>
<evidence type="ECO:0008006" key="5">
    <source>
        <dbReference type="Google" id="ProtNLM"/>
    </source>
</evidence>
<dbReference type="AlphaFoldDB" id="A0A427XDN3"/>
<protein>
    <recommendedName>
        <fullName evidence="5">Galactose oxidase</fullName>
    </recommendedName>
</protein>
<sequence>MLFLLLSNLPTAHAASPAARWGHQAMYVDSAHAMYVVGGEVASGAITNEVIVLPLNTSSPAWSSGPDSGLPAHAFASMALSSDGSKLVVAGGMTSSCSSDAVIHSLDISGSTWTSASPSGFTRRHGAAATVVSSSSSEGEMMLVGGLADKYVCSSGSSAYSASDLIDLPASSTAATTSSLPSGLTGTDLAISDFALANSNGTVYLVGGQDADGDLVSPGTIGVWTSSGGWKSQKVTGDVPSGRLGATLVAHPWRNVLVMYGGSVQNSTASSDFSASNLVAVLDTSSWKWSTPSNMQPGSSAAVSYHTSVITPSGVMVTAFGRSSTGSPTTNQQYLDMRDASSTNWAWTSTWSSDMLTQYTVTSASDHTSKSNKSTVTAAVVPTVIGLLIIIPLLVWFFRRHQRNSRKRRLASHFSFSTQEDNGDFTRVDGRGRGRGALYPFGRDANEKESSQGSYVSSMRNAIFTVFRRSSPTHGVGDDGTIHEQQMAQVSPAELQEKGMNWEEIDFGLGRVDAERRDANYTDLPPRVYQPRRATQPRDSFQAPGSPNPEIPFPMAMGMPIASTIYPVEMPPQEPVTGELVNVSDSPRLGSPRYDGQASLVTESRVAEAGADAAGVEDNDWNMLEQSLNSRPAFRSLSPSATLRSHNHTVSPSTTYHSVAPASPVRSNSSHASVESAPPGPAPSLPPLAFSNSPMIKSNTGNRITSTGSARHLAGTSRRVSSGNMRRVSGPPTDMAPGPSNRRSSQNALGISTSGTARSSNGMSRLRVVNTDDENPFADPKA</sequence>
<dbReference type="STRING" id="105984.A0A427XDN3"/>
<name>A0A427XDN3_9TREE</name>
<feature type="compositionally biased region" description="Polar residues" evidence="1">
    <location>
        <begin position="741"/>
        <end position="763"/>
    </location>
</feature>
<reference evidence="3 4" key="1">
    <citation type="submission" date="2018-11" db="EMBL/GenBank/DDBJ databases">
        <title>Genome sequence of Apiotrichum porosum DSM 27194.</title>
        <authorList>
            <person name="Aliyu H."/>
            <person name="Gorte O."/>
            <person name="Ochsenreither K."/>
        </authorList>
    </citation>
    <scope>NUCLEOTIDE SEQUENCE [LARGE SCALE GENOMIC DNA]</scope>
    <source>
        <strain evidence="3 4">DSM 27194</strain>
    </source>
</reference>
<dbReference type="EMBL" id="RSCE01000019">
    <property type="protein sequence ID" value="RSH76938.1"/>
    <property type="molecule type" value="Genomic_DNA"/>
</dbReference>
<accession>A0A427XDN3</accession>
<evidence type="ECO:0000256" key="1">
    <source>
        <dbReference type="SAM" id="MobiDB-lite"/>
    </source>
</evidence>
<dbReference type="RefSeq" id="XP_028472085.1">
    <property type="nucleotide sequence ID" value="XM_028619512.1"/>
</dbReference>
<organism evidence="3 4">
    <name type="scientific">Apiotrichum porosum</name>
    <dbReference type="NCBI Taxonomy" id="105984"/>
    <lineage>
        <taxon>Eukaryota</taxon>
        <taxon>Fungi</taxon>
        <taxon>Dikarya</taxon>
        <taxon>Basidiomycota</taxon>
        <taxon>Agaricomycotina</taxon>
        <taxon>Tremellomycetes</taxon>
        <taxon>Trichosporonales</taxon>
        <taxon>Trichosporonaceae</taxon>
        <taxon>Apiotrichum</taxon>
    </lineage>
</organism>